<comment type="subunit">
    <text evidence="3">Homotetramer.</text>
</comment>
<name>A0A1I5VDZ0_HYMAR</name>
<evidence type="ECO:0000313" key="9">
    <source>
        <dbReference type="Proteomes" id="UP000199029"/>
    </source>
</evidence>
<dbReference type="SFLD" id="SFLDG01138">
    <property type="entry name" value="C1.6.2:_Deoxy-d-mannose-octulo"/>
    <property type="match status" value="1"/>
</dbReference>
<dbReference type="PIRSF" id="PIRSF006118">
    <property type="entry name" value="KDO8-P_Ptase"/>
    <property type="match status" value="1"/>
</dbReference>
<evidence type="ECO:0000256" key="5">
    <source>
        <dbReference type="ARBA" id="ARBA00022801"/>
    </source>
</evidence>
<evidence type="ECO:0000313" key="8">
    <source>
        <dbReference type="EMBL" id="SFQ05709.1"/>
    </source>
</evidence>
<keyword evidence="4 7" id="KW-0479">Metal-binding</keyword>
<protein>
    <submittedName>
        <fullName evidence="8">3-deoxy-D-manno-octulosonate 8-phosphate phosphatase (KDO 8-P phosphatase)</fullName>
    </submittedName>
</protein>
<dbReference type="OrthoDB" id="9805604at2"/>
<dbReference type="AlphaFoldDB" id="A0A1I5VDZ0"/>
<dbReference type="NCBIfam" id="TIGR01662">
    <property type="entry name" value="HAD-SF-IIIA"/>
    <property type="match status" value="1"/>
</dbReference>
<organism evidence="8 9">
    <name type="scientific">Hymenobacter arizonensis</name>
    <name type="common">Siccationidurans arizonensis</name>
    <dbReference type="NCBI Taxonomy" id="1227077"/>
    <lineage>
        <taxon>Bacteria</taxon>
        <taxon>Pseudomonadati</taxon>
        <taxon>Bacteroidota</taxon>
        <taxon>Cytophagia</taxon>
        <taxon>Cytophagales</taxon>
        <taxon>Hymenobacteraceae</taxon>
        <taxon>Hymenobacter</taxon>
    </lineage>
</organism>
<keyword evidence="6 7" id="KW-0460">Magnesium</keyword>
<dbReference type="InterPro" id="IPR050793">
    <property type="entry name" value="CMP-NeuNAc_synthase"/>
</dbReference>
<reference evidence="9" key="1">
    <citation type="submission" date="2016-10" db="EMBL/GenBank/DDBJ databases">
        <authorList>
            <person name="Varghese N."/>
            <person name="Submissions S."/>
        </authorList>
    </citation>
    <scope>NUCLEOTIDE SEQUENCE [LARGE SCALE GENOMIC DNA]</scope>
    <source>
        <strain evidence="9">OR362-8,ATCC BAA-1266,JCM 13504</strain>
    </source>
</reference>
<dbReference type="GO" id="GO:0008781">
    <property type="term" value="F:N-acylneuraminate cytidylyltransferase activity"/>
    <property type="evidence" value="ECO:0007669"/>
    <property type="project" value="TreeGrafter"/>
</dbReference>
<comment type="similarity">
    <text evidence="2">Belongs to the KdsC family.</text>
</comment>
<accession>A0A1I5VDZ0</accession>
<dbReference type="Proteomes" id="UP000199029">
    <property type="component" value="Unassembled WGS sequence"/>
</dbReference>
<dbReference type="RefSeq" id="WP_092670115.1">
    <property type="nucleotide sequence ID" value="NZ_FOXS01000001.1"/>
</dbReference>
<proteinExistence type="inferred from homology"/>
<dbReference type="PANTHER" id="PTHR21485:SF3">
    <property type="entry name" value="N-ACYLNEURAMINATE CYTIDYLYLTRANSFERASE"/>
    <property type="match status" value="1"/>
</dbReference>
<keyword evidence="9" id="KW-1185">Reference proteome</keyword>
<dbReference type="InterPro" id="IPR023214">
    <property type="entry name" value="HAD_sf"/>
</dbReference>
<feature type="binding site" evidence="7">
    <location>
        <position position="19"/>
    </location>
    <ligand>
        <name>Mg(2+)</name>
        <dbReference type="ChEBI" id="CHEBI:18420"/>
    </ligand>
</feature>
<dbReference type="Gene3D" id="3.40.50.1000">
    <property type="entry name" value="HAD superfamily/HAD-like"/>
    <property type="match status" value="1"/>
</dbReference>
<evidence type="ECO:0000256" key="3">
    <source>
        <dbReference type="ARBA" id="ARBA00011881"/>
    </source>
</evidence>
<gene>
    <name evidence="8" type="ORF">SAMN04515668_1297</name>
</gene>
<dbReference type="STRING" id="1227077.SAMN04515668_1297"/>
<dbReference type="GO" id="GO:0016788">
    <property type="term" value="F:hydrolase activity, acting on ester bonds"/>
    <property type="evidence" value="ECO:0007669"/>
    <property type="project" value="InterPro"/>
</dbReference>
<dbReference type="SFLD" id="SFLDG01136">
    <property type="entry name" value="C1.6:_Phosphoserine_Phosphatas"/>
    <property type="match status" value="1"/>
</dbReference>
<dbReference type="SFLD" id="SFLDS00003">
    <property type="entry name" value="Haloacid_Dehalogenase"/>
    <property type="match status" value="1"/>
</dbReference>
<dbReference type="SUPFAM" id="SSF56784">
    <property type="entry name" value="HAD-like"/>
    <property type="match status" value="1"/>
</dbReference>
<evidence type="ECO:0000256" key="6">
    <source>
        <dbReference type="ARBA" id="ARBA00022842"/>
    </source>
</evidence>
<dbReference type="NCBIfam" id="TIGR01670">
    <property type="entry name" value="KdsC-phosphatas"/>
    <property type="match status" value="1"/>
</dbReference>
<comment type="cofactor">
    <cofactor evidence="1 7">
        <name>Mg(2+)</name>
        <dbReference type="ChEBI" id="CHEBI:18420"/>
    </cofactor>
</comment>
<dbReference type="InterPro" id="IPR006549">
    <property type="entry name" value="HAD-SF_hydro_IIIA"/>
</dbReference>
<evidence type="ECO:0000256" key="1">
    <source>
        <dbReference type="ARBA" id="ARBA00001946"/>
    </source>
</evidence>
<dbReference type="PANTHER" id="PTHR21485">
    <property type="entry name" value="HAD SUPERFAMILY MEMBERS CMAS AND KDSC"/>
    <property type="match status" value="1"/>
</dbReference>
<evidence type="ECO:0000256" key="7">
    <source>
        <dbReference type="PIRSR" id="PIRSR006118-2"/>
    </source>
</evidence>
<evidence type="ECO:0000256" key="2">
    <source>
        <dbReference type="ARBA" id="ARBA00005893"/>
    </source>
</evidence>
<sequence length="185" mass="20281">METALIQAKARHIKLVLTDSDGVLTDNGVYYSAHGEEMKQFSIRDGMGVERLRNQGIATGIITGETSPSVVKRAHKLRITELHLGVKDKAACLQEILTRLQLTPAEVAFIGDDTNDVEIMSLVGLAACPADATDFARHVAHYHCTTPGGHGCFRELAELIIASKSPDNAGRQRVFIERQLLRSQY</sequence>
<keyword evidence="5" id="KW-0378">Hydrolase</keyword>
<dbReference type="GO" id="GO:0046872">
    <property type="term" value="F:metal ion binding"/>
    <property type="evidence" value="ECO:0007669"/>
    <property type="project" value="UniProtKB-KW"/>
</dbReference>
<dbReference type="EMBL" id="FOXS01000001">
    <property type="protein sequence ID" value="SFQ05709.1"/>
    <property type="molecule type" value="Genomic_DNA"/>
</dbReference>
<dbReference type="Pfam" id="PF08282">
    <property type="entry name" value="Hydrolase_3"/>
    <property type="match status" value="1"/>
</dbReference>
<feature type="binding site" evidence="7">
    <location>
        <position position="21"/>
    </location>
    <ligand>
        <name>substrate</name>
    </ligand>
</feature>
<dbReference type="CDD" id="cd01630">
    <property type="entry name" value="HAD_KDO-like"/>
    <property type="match status" value="1"/>
</dbReference>
<feature type="binding site" evidence="7">
    <location>
        <position position="112"/>
    </location>
    <ligand>
        <name>Mg(2+)</name>
        <dbReference type="ChEBI" id="CHEBI:18420"/>
    </ligand>
</feature>
<dbReference type="InterPro" id="IPR036412">
    <property type="entry name" value="HAD-like_sf"/>
</dbReference>
<evidence type="ECO:0000256" key="4">
    <source>
        <dbReference type="ARBA" id="ARBA00022723"/>
    </source>
</evidence>
<dbReference type="FunFam" id="3.40.50.1000:FF:000029">
    <property type="entry name" value="3-deoxy-D-manno-octulosonate 8-phosphate phosphatase KdsC"/>
    <property type="match status" value="1"/>
</dbReference>
<dbReference type="InterPro" id="IPR010023">
    <property type="entry name" value="KdsC_fam"/>
</dbReference>